<dbReference type="PIRSF" id="PIRSF028744">
    <property type="entry name" value="Addict_mod_HI1419"/>
    <property type="match status" value="1"/>
</dbReference>
<sequence>MSLRKLVEYLEADGTSPFERWFKRLNAVAAAKITTALYKMEQGNLSNVKSVGQGVAEYKIDHGPGYRVYFGQDGKELIILLGGGSKKGQNADIRLAQKHWREYKARKKR</sequence>
<dbReference type="PANTHER" id="PTHR41791">
    <property type="entry name" value="SSL7039 PROTEIN"/>
    <property type="match status" value="1"/>
</dbReference>
<dbReference type="KEGG" id="tee:Tel_09120"/>
<name>A0A0S2TDU4_9GAMM</name>
<gene>
    <name evidence="1" type="ORF">Tel_09120</name>
</gene>
<keyword evidence="2" id="KW-1185">Reference proteome</keyword>
<dbReference type="STRING" id="1748243.Tel_09120"/>
<dbReference type="AlphaFoldDB" id="A0A0S2TDU4"/>
<proteinExistence type="predicted"/>
<dbReference type="InterPro" id="IPR014056">
    <property type="entry name" value="TypeIITA-like_toxin_pred"/>
</dbReference>
<reference evidence="1" key="1">
    <citation type="submission" date="2015-10" db="EMBL/GenBank/DDBJ databases">
        <title>Description of Candidatus Tenderia electrophaga gen. nov, sp. nov., an Uncultivated Electroautotroph from a Biocathode Enrichment.</title>
        <authorList>
            <person name="Eddie B.J."/>
            <person name="Malanoski A.P."/>
            <person name="Wang Z."/>
            <person name="Hall R.J."/>
            <person name="Oh S.D."/>
            <person name="Heiner C."/>
            <person name="Lin B."/>
            <person name="Strycharz-Glaven S.M."/>
        </authorList>
    </citation>
    <scope>NUCLEOTIDE SEQUENCE [LARGE SCALE GENOMIC DNA]</scope>
    <source>
        <strain evidence="1">NRL1</strain>
    </source>
</reference>
<evidence type="ECO:0000313" key="2">
    <source>
        <dbReference type="Proteomes" id="UP000055136"/>
    </source>
</evidence>
<organism evidence="1 2">
    <name type="scientific">Candidatus Tenderia electrophaga</name>
    <dbReference type="NCBI Taxonomy" id="1748243"/>
    <lineage>
        <taxon>Bacteria</taxon>
        <taxon>Pseudomonadati</taxon>
        <taxon>Pseudomonadota</taxon>
        <taxon>Gammaproteobacteria</taxon>
        <taxon>Candidatus Tenderiales</taxon>
        <taxon>Candidatus Tenderiaceae</taxon>
        <taxon>Candidatus Tenderia</taxon>
    </lineage>
</organism>
<dbReference type="Proteomes" id="UP000055136">
    <property type="component" value="Chromosome"/>
</dbReference>
<dbReference type="NCBIfam" id="TIGR02683">
    <property type="entry name" value="upstrm_HI1419"/>
    <property type="match status" value="1"/>
</dbReference>
<evidence type="ECO:0000313" key="1">
    <source>
        <dbReference type="EMBL" id="ALP53304.1"/>
    </source>
</evidence>
<accession>A0A0S2TDU4</accession>
<protein>
    <submittedName>
        <fullName evidence="1">Addiction module protein</fullName>
    </submittedName>
</protein>
<dbReference type="PANTHER" id="PTHR41791:SF1">
    <property type="entry name" value="SSL7039 PROTEIN"/>
    <property type="match status" value="1"/>
</dbReference>
<dbReference type="EMBL" id="CP013099">
    <property type="protein sequence ID" value="ALP53304.1"/>
    <property type="molecule type" value="Genomic_DNA"/>
</dbReference>
<dbReference type="Pfam" id="PF05973">
    <property type="entry name" value="Gp49"/>
    <property type="match status" value="1"/>
</dbReference>
<dbReference type="InterPro" id="IPR009241">
    <property type="entry name" value="HigB-like"/>
</dbReference>